<dbReference type="PROSITE" id="PS01358">
    <property type="entry name" value="ZF_RANBP2_1"/>
    <property type="match status" value="2"/>
</dbReference>
<evidence type="ECO:0000256" key="4">
    <source>
        <dbReference type="PROSITE-ProRule" id="PRU00322"/>
    </source>
</evidence>
<evidence type="ECO:0000313" key="6">
    <source>
        <dbReference type="EMBL" id="KAF0408298.1"/>
    </source>
</evidence>
<dbReference type="EMBL" id="WTPW01001901">
    <property type="protein sequence ID" value="KAF0408298.1"/>
    <property type="molecule type" value="Genomic_DNA"/>
</dbReference>
<dbReference type="SMART" id="SM00547">
    <property type="entry name" value="ZnF_RBZ"/>
    <property type="match status" value="2"/>
</dbReference>
<protein>
    <recommendedName>
        <fullName evidence="5">RanBP2-type domain-containing protein</fullName>
    </recommendedName>
</protein>
<evidence type="ECO:0000313" key="7">
    <source>
        <dbReference type="Proteomes" id="UP000439903"/>
    </source>
</evidence>
<keyword evidence="7" id="KW-1185">Reference proteome</keyword>
<evidence type="ECO:0000256" key="1">
    <source>
        <dbReference type="ARBA" id="ARBA00022723"/>
    </source>
</evidence>
<evidence type="ECO:0000256" key="3">
    <source>
        <dbReference type="ARBA" id="ARBA00022833"/>
    </source>
</evidence>
<dbReference type="SUPFAM" id="SSF90209">
    <property type="entry name" value="Ran binding protein zinc finger-like"/>
    <property type="match status" value="2"/>
</dbReference>
<feature type="domain" description="RanBP2-type" evidence="5">
    <location>
        <begin position="357"/>
        <end position="381"/>
    </location>
</feature>
<dbReference type="Gene3D" id="2.30.30.380">
    <property type="entry name" value="Zn-finger domain of Sec23/24"/>
    <property type="match status" value="1"/>
</dbReference>
<evidence type="ECO:0000256" key="2">
    <source>
        <dbReference type="ARBA" id="ARBA00022771"/>
    </source>
</evidence>
<reference evidence="6 7" key="1">
    <citation type="journal article" date="2019" name="Environ. Microbiol.">
        <title>At the nexus of three kingdoms: the genome of the mycorrhizal fungus Gigaspora margarita provides insights into plant, endobacterial and fungal interactions.</title>
        <authorList>
            <person name="Venice F."/>
            <person name="Ghignone S."/>
            <person name="Salvioli di Fossalunga A."/>
            <person name="Amselem J."/>
            <person name="Novero M."/>
            <person name="Xianan X."/>
            <person name="Sedzielewska Toro K."/>
            <person name="Morin E."/>
            <person name="Lipzen A."/>
            <person name="Grigoriev I.V."/>
            <person name="Henrissat B."/>
            <person name="Martin F.M."/>
            <person name="Bonfante P."/>
        </authorList>
    </citation>
    <scope>NUCLEOTIDE SEQUENCE [LARGE SCALE GENOMIC DNA]</scope>
    <source>
        <strain evidence="6 7">BEG34</strain>
    </source>
</reference>
<accession>A0A8H3X447</accession>
<dbReference type="GO" id="GO:0008270">
    <property type="term" value="F:zinc ion binding"/>
    <property type="evidence" value="ECO:0007669"/>
    <property type="project" value="UniProtKB-KW"/>
</dbReference>
<evidence type="ECO:0000259" key="5">
    <source>
        <dbReference type="PROSITE" id="PS50199"/>
    </source>
</evidence>
<comment type="caution">
    <text evidence="6">The sequence shown here is derived from an EMBL/GenBank/DDBJ whole genome shotgun (WGS) entry which is preliminary data.</text>
</comment>
<dbReference type="InterPro" id="IPR001876">
    <property type="entry name" value="Znf_RanBP2"/>
</dbReference>
<sequence>MIVTCIQKVLQNEESELNFESLKLESESEELSEQELLYSVEKSHSVKPTRYKSDDDFKFHIENLLSGNRILVNSFNSRKDKIDIIATFDRQIILIHLSNSSDVNTFKGLQTSVCRFGEGILSVIVQNSETSNNSSIKNERSYRKIKIVTEKMIVNYIKNRVKNNYKRTSHKKYANAIGRRENDVWSGSKQKIGDNVSWICSECTYINNPIMPDCEMCSTVRTAKNNFIEEINTINQLENQDYISTARTTKNKSFEEINTTNQLEIQDYISTARTAKNKFFEEINTINQLENQDYISTERPAKNNFIEAINEHENQDYISTARPAKYNFIKAINQLEKYDNFFFEPIAEISKNKNLCLEQQWDCPVCTLINESDVVMCIACGYIIENSIK</sequence>
<keyword evidence="2 4" id="KW-0863">Zinc-finger</keyword>
<gene>
    <name evidence="6" type="ORF">F8M41_008576</name>
</gene>
<keyword evidence="1" id="KW-0479">Metal-binding</keyword>
<dbReference type="InterPro" id="IPR036443">
    <property type="entry name" value="Znf_RanBP2_sf"/>
</dbReference>
<name>A0A8H3X447_GIGMA</name>
<proteinExistence type="predicted"/>
<dbReference type="OrthoDB" id="261960at2759"/>
<feature type="domain" description="RanBP2-type" evidence="5">
    <location>
        <begin position="191"/>
        <end position="223"/>
    </location>
</feature>
<organism evidence="6 7">
    <name type="scientific">Gigaspora margarita</name>
    <dbReference type="NCBI Taxonomy" id="4874"/>
    <lineage>
        <taxon>Eukaryota</taxon>
        <taxon>Fungi</taxon>
        <taxon>Fungi incertae sedis</taxon>
        <taxon>Mucoromycota</taxon>
        <taxon>Glomeromycotina</taxon>
        <taxon>Glomeromycetes</taxon>
        <taxon>Diversisporales</taxon>
        <taxon>Gigasporaceae</taxon>
        <taxon>Gigaspora</taxon>
    </lineage>
</organism>
<dbReference type="PROSITE" id="PS50199">
    <property type="entry name" value="ZF_RANBP2_2"/>
    <property type="match status" value="2"/>
</dbReference>
<keyword evidence="3" id="KW-0862">Zinc</keyword>
<dbReference type="Pfam" id="PF00641">
    <property type="entry name" value="Zn_ribbon_RanBP"/>
    <property type="match status" value="2"/>
</dbReference>
<dbReference type="Gene3D" id="4.10.1060.10">
    <property type="entry name" value="Zinc finger, RanBP2-type"/>
    <property type="match status" value="1"/>
</dbReference>
<dbReference type="Proteomes" id="UP000439903">
    <property type="component" value="Unassembled WGS sequence"/>
</dbReference>
<dbReference type="AlphaFoldDB" id="A0A8H3X447"/>